<dbReference type="EMBL" id="GGFL01014077">
    <property type="protein sequence ID" value="MBW78255.1"/>
    <property type="molecule type" value="Transcribed_RNA"/>
</dbReference>
<evidence type="ECO:0000313" key="3">
    <source>
        <dbReference type="EMBL" id="MBW78255.1"/>
    </source>
</evidence>
<evidence type="ECO:0000256" key="1">
    <source>
        <dbReference type="SAM" id="Phobius"/>
    </source>
</evidence>
<feature type="transmembrane region" description="Helical" evidence="1">
    <location>
        <begin position="60"/>
        <end position="76"/>
    </location>
</feature>
<keyword evidence="1" id="KW-0472">Membrane</keyword>
<sequence length="77" mass="8594">MVIMRRVWLLLVLSLLLLLLVEQPHPLQSPPQVLLPSLCGLVIGCVFISRLGWVACYGSLLDWVPCVLAFLLVLVWG</sequence>
<keyword evidence="1" id="KW-0812">Transmembrane</keyword>
<reference evidence="3" key="1">
    <citation type="submission" date="2018-01" db="EMBL/GenBank/DDBJ databases">
        <title>An insight into the sialome of Amazonian anophelines.</title>
        <authorList>
            <person name="Ribeiro J.M."/>
            <person name="Scarpassa V."/>
            <person name="Calvo E."/>
        </authorList>
    </citation>
    <scope>NUCLEOTIDE SEQUENCE</scope>
</reference>
<keyword evidence="2" id="KW-0732">Signal</keyword>
<name>A0A2M4DL54_ANODA</name>
<organism evidence="3">
    <name type="scientific">Anopheles darlingi</name>
    <name type="common">Mosquito</name>
    <dbReference type="NCBI Taxonomy" id="43151"/>
    <lineage>
        <taxon>Eukaryota</taxon>
        <taxon>Metazoa</taxon>
        <taxon>Ecdysozoa</taxon>
        <taxon>Arthropoda</taxon>
        <taxon>Hexapoda</taxon>
        <taxon>Insecta</taxon>
        <taxon>Pterygota</taxon>
        <taxon>Neoptera</taxon>
        <taxon>Endopterygota</taxon>
        <taxon>Diptera</taxon>
        <taxon>Nematocera</taxon>
        <taxon>Culicoidea</taxon>
        <taxon>Culicidae</taxon>
        <taxon>Anophelinae</taxon>
        <taxon>Anopheles</taxon>
    </lineage>
</organism>
<proteinExistence type="predicted"/>
<feature type="signal peptide" evidence="2">
    <location>
        <begin position="1"/>
        <end position="23"/>
    </location>
</feature>
<dbReference type="AlphaFoldDB" id="A0A2M4DL54"/>
<accession>A0A2M4DL54</accession>
<evidence type="ECO:0000256" key="2">
    <source>
        <dbReference type="SAM" id="SignalP"/>
    </source>
</evidence>
<evidence type="ECO:0008006" key="4">
    <source>
        <dbReference type="Google" id="ProtNLM"/>
    </source>
</evidence>
<feature type="chain" id="PRO_5014708105" description="Secreted protein" evidence="2">
    <location>
        <begin position="24"/>
        <end position="77"/>
    </location>
</feature>
<keyword evidence="1" id="KW-1133">Transmembrane helix</keyword>
<protein>
    <recommendedName>
        <fullName evidence="4">Secreted protein</fullName>
    </recommendedName>
</protein>
<feature type="transmembrane region" description="Helical" evidence="1">
    <location>
        <begin position="34"/>
        <end position="53"/>
    </location>
</feature>